<protein>
    <recommendedName>
        <fullName evidence="4">TNFR-Cys domain-containing protein</fullName>
    </recommendedName>
</protein>
<organism evidence="5 6">
    <name type="scientific">Acropora cervicornis</name>
    <name type="common">Staghorn coral</name>
    <dbReference type="NCBI Taxonomy" id="6130"/>
    <lineage>
        <taxon>Eukaryota</taxon>
        <taxon>Metazoa</taxon>
        <taxon>Cnidaria</taxon>
        <taxon>Anthozoa</taxon>
        <taxon>Hexacorallia</taxon>
        <taxon>Scleractinia</taxon>
        <taxon>Astrocoeniina</taxon>
        <taxon>Acroporidae</taxon>
        <taxon>Acropora</taxon>
    </lineage>
</organism>
<comment type="caution">
    <text evidence="5">The sequence shown here is derived from an EMBL/GenBank/DDBJ whole genome shotgun (WGS) entry which is preliminary data.</text>
</comment>
<evidence type="ECO:0000256" key="2">
    <source>
        <dbReference type="SAM" id="MobiDB-lite"/>
    </source>
</evidence>
<feature type="repeat" description="TNFR-Cys" evidence="1">
    <location>
        <begin position="98"/>
        <end position="136"/>
    </location>
</feature>
<evidence type="ECO:0000256" key="1">
    <source>
        <dbReference type="PROSITE-ProRule" id="PRU00206"/>
    </source>
</evidence>
<accession>A0AAD9QDF6</accession>
<evidence type="ECO:0000259" key="4">
    <source>
        <dbReference type="PROSITE" id="PS50050"/>
    </source>
</evidence>
<keyword evidence="3" id="KW-0812">Transmembrane</keyword>
<dbReference type="EMBL" id="JARQWQ010000041">
    <property type="protein sequence ID" value="KAK2559252.1"/>
    <property type="molecule type" value="Genomic_DNA"/>
</dbReference>
<feature type="region of interest" description="Disordered" evidence="2">
    <location>
        <begin position="201"/>
        <end position="251"/>
    </location>
</feature>
<dbReference type="PROSITE" id="PS00652">
    <property type="entry name" value="TNFR_NGFR_1"/>
    <property type="match status" value="1"/>
</dbReference>
<dbReference type="InterPro" id="IPR052302">
    <property type="entry name" value="Neurotrophin_rcpt-DD"/>
</dbReference>
<gene>
    <name evidence="5" type="ORF">P5673_018395</name>
</gene>
<dbReference type="PANTHER" id="PTHR46605">
    <property type="entry name" value="TUMOR NECROSIS FACTOR RECEPTOR"/>
    <property type="match status" value="1"/>
</dbReference>
<keyword evidence="3" id="KW-1133">Transmembrane helix</keyword>
<reference evidence="5" key="1">
    <citation type="journal article" date="2023" name="G3 (Bethesda)">
        <title>Whole genome assembly and annotation of the endangered Caribbean coral Acropora cervicornis.</title>
        <authorList>
            <person name="Selwyn J.D."/>
            <person name="Vollmer S.V."/>
        </authorList>
    </citation>
    <scope>NUCLEOTIDE SEQUENCE</scope>
    <source>
        <strain evidence="5">K2</strain>
    </source>
</reference>
<keyword evidence="6" id="KW-1185">Reference proteome</keyword>
<feature type="compositionally biased region" description="Basic and acidic residues" evidence="2">
    <location>
        <begin position="213"/>
        <end position="245"/>
    </location>
</feature>
<keyword evidence="3" id="KW-0472">Membrane</keyword>
<reference evidence="5" key="2">
    <citation type="journal article" date="2023" name="Science">
        <title>Genomic signatures of disease resistance in endangered staghorn corals.</title>
        <authorList>
            <person name="Vollmer S.V."/>
            <person name="Selwyn J.D."/>
            <person name="Despard B.A."/>
            <person name="Roesel C.L."/>
        </authorList>
    </citation>
    <scope>NUCLEOTIDE SEQUENCE</scope>
    <source>
        <strain evidence="5">K2</strain>
    </source>
</reference>
<dbReference type="AlphaFoldDB" id="A0AAD9QDF6"/>
<dbReference type="GO" id="GO:0015026">
    <property type="term" value="F:coreceptor activity"/>
    <property type="evidence" value="ECO:0007669"/>
    <property type="project" value="TreeGrafter"/>
</dbReference>
<feature type="transmembrane region" description="Helical" evidence="3">
    <location>
        <begin position="16"/>
        <end position="35"/>
    </location>
</feature>
<sequence>MGSSQSRTTQCDPKSIIILLTLGAFVFFVSIKYLWDKLEENSDDFYPDELNKCPPETYSLDNSERVKCISCPRCPSGMEPTPPCGTTLAVKLKGECVPCRTGTYSNFASSDACKTCTDCGSRDNIIPCTTETDAECKECPRFYFEDQTTNTCKHCDFCCGRNPSAYVKCITSKICNITCTRTTSVRGKFTRGIFRRRFSKQNNSSGRVSGLDSQRKEEIRPVISAPKDDDRVTESEDETGEHQIESKSIPYEGLQDIEDAQLPNLELPDTILQDQTSYFPVAQDKVKKNSAENVPDQQKATDQLNQLSMSTTITPILQGKDNQLVGNTLPIQATLATPSPSPQQSPPLISLPLFLSSLTGTLSVCAFLGLMILVVYIVRNGIHKRRGAYKRLQSENCLDQADAEEDDLGEVSITKEDEPIVQNDEIRKVSEAAKKLEGLNLCHIPQDLENIIIKSLETSHPRRSKNVQYGWQKVGIRAGIPPHDLKFFETEYRRPNGYPSKLLLERLGGAGNTVSDLLNLLEMPTSSSEQPFQ</sequence>
<dbReference type="PANTHER" id="PTHR46605:SF2">
    <property type="entry name" value="TNFR-CYS DOMAIN-CONTAINING PROTEIN"/>
    <property type="match status" value="1"/>
</dbReference>
<dbReference type="CDD" id="cd00185">
    <property type="entry name" value="TNFRSF"/>
    <property type="match status" value="1"/>
</dbReference>
<dbReference type="GO" id="GO:0048406">
    <property type="term" value="F:nerve growth factor binding"/>
    <property type="evidence" value="ECO:0007669"/>
    <property type="project" value="TreeGrafter"/>
</dbReference>
<feature type="domain" description="TNFR-Cys" evidence="4">
    <location>
        <begin position="98"/>
        <end position="136"/>
    </location>
</feature>
<dbReference type="Proteomes" id="UP001249851">
    <property type="component" value="Unassembled WGS sequence"/>
</dbReference>
<dbReference type="Gene3D" id="2.10.50.10">
    <property type="entry name" value="Tumor Necrosis Factor Receptor, subunit A, domain 2"/>
    <property type="match status" value="1"/>
</dbReference>
<name>A0AAD9QDF6_ACRCE</name>
<evidence type="ECO:0000256" key="3">
    <source>
        <dbReference type="SAM" id="Phobius"/>
    </source>
</evidence>
<dbReference type="CDD" id="cd01670">
    <property type="entry name" value="Death"/>
    <property type="match status" value="1"/>
</dbReference>
<dbReference type="InterPro" id="IPR001368">
    <property type="entry name" value="TNFR/NGFR_Cys_rich_reg"/>
</dbReference>
<dbReference type="GO" id="GO:0009986">
    <property type="term" value="C:cell surface"/>
    <property type="evidence" value="ECO:0007669"/>
    <property type="project" value="TreeGrafter"/>
</dbReference>
<evidence type="ECO:0000313" key="5">
    <source>
        <dbReference type="EMBL" id="KAK2559252.1"/>
    </source>
</evidence>
<proteinExistence type="predicted"/>
<comment type="caution">
    <text evidence="1">Lacks conserved residue(s) required for the propagation of feature annotation.</text>
</comment>
<dbReference type="GO" id="GO:0007266">
    <property type="term" value="P:Rho protein signal transduction"/>
    <property type="evidence" value="ECO:0007669"/>
    <property type="project" value="TreeGrafter"/>
</dbReference>
<dbReference type="GO" id="GO:0005886">
    <property type="term" value="C:plasma membrane"/>
    <property type="evidence" value="ECO:0007669"/>
    <property type="project" value="TreeGrafter"/>
</dbReference>
<dbReference type="GO" id="GO:0005035">
    <property type="term" value="F:death receptor activity"/>
    <property type="evidence" value="ECO:0007669"/>
    <property type="project" value="TreeGrafter"/>
</dbReference>
<evidence type="ECO:0000313" key="6">
    <source>
        <dbReference type="Proteomes" id="UP001249851"/>
    </source>
</evidence>
<feature type="transmembrane region" description="Helical" evidence="3">
    <location>
        <begin position="353"/>
        <end position="378"/>
    </location>
</feature>
<dbReference type="PROSITE" id="PS50050">
    <property type="entry name" value="TNFR_NGFR_2"/>
    <property type="match status" value="1"/>
</dbReference>